<proteinExistence type="predicted"/>
<dbReference type="AlphaFoldDB" id="A0A4S2DRF4"/>
<dbReference type="Proteomes" id="UP000306888">
    <property type="component" value="Unassembled WGS sequence"/>
</dbReference>
<dbReference type="EMBL" id="SRYR01000001">
    <property type="protein sequence ID" value="TGY43621.1"/>
    <property type="molecule type" value="Genomic_DNA"/>
</dbReference>
<keyword evidence="2" id="KW-1185">Reference proteome</keyword>
<dbReference type="RefSeq" id="WP_136004105.1">
    <property type="nucleotide sequence ID" value="NZ_SRYR01000001.1"/>
</dbReference>
<accession>A0A4S2DRF4</accession>
<comment type="caution">
    <text evidence="1">The sequence shown here is derived from an EMBL/GenBank/DDBJ whole genome shotgun (WGS) entry which is preliminary data.</text>
</comment>
<gene>
    <name evidence="1" type="ORF">E5347_02065</name>
</gene>
<name>A0A4S2DRF4_9CLOT</name>
<evidence type="ECO:0000313" key="2">
    <source>
        <dbReference type="Proteomes" id="UP000306888"/>
    </source>
</evidence>
<reference evidence="1 2" key="1">
    <citation type="submission" date="2019-04" db="EMBL/GenBank/DDBJ databases">
        <title>Microbes associate with the intestines of laboratory mice.</title>
        <authorList>
            <person name="Navarre W."/>
            <person name="Wong E."/>
            <person name="Huang K."/>
            <person name="Tropini C."/>
            <person name="Ng K."/>
            <person name="Yu B."/>
        </authorList>
    </citation>
    <scope>NUCLEOTIDE SEQUENCE [LARGE SCALE GENOMIC DNA]</scope>
    <source>
        <strain evidence="1 2">NM50_B9-20</strain>
    </source>
</reference>
<evidence type="ECO:0000313" key="1">
    <source>
        <dbReference type="EMBL" id="TGY43621.1"/>
    </source>
</evidence>
<sequence length="74" mass="8788">MNDREYIEKEARTLYKYIVEDNEKFDNNKQLYARILNNIRSTAQCDIGGIETLDLSLSEIKEIIKAVIENYEER</sequence>
<dbReference type="OrthoDB" id="1913061at2"/>
<protein>
    <submittedName>
        <fullName evidence="1">Uncharacterized protein</fullName>
    </submittedName>
</protein>
<organism evidence="1 2">
    <name type="scientific">Clostridium sartagoforme</name>
    <dbReference type="NCBI Taxonomy" id="84031"/>
    <lineage>
        <taxon>Bacteria</taxon>
        <taxon>Bacillati</taxon>
        <taxon>Bacillota</taxon>
        <taxon>Clostridia</taxon>
        <taxon>Eubacteriales</taxon>
        <taxon>Clostridiaceae</taxon>
        <taxon>Clostridium</taxon>
    </lineage>
</organism>